<keyword evidence="3" id="KW-1185">Reference proteome</keyword>
<organism evidence="2 3">
    <name type="scientific">Bacillus infantis NRRL B-14911</name>
    <dbReference type="NCBI Taxonomy" id="1367477"/>
    <lineage>
        <taxon>Bacteria</taxon>
        <taxon>Bacillati</taxon>
        <taxon>Bacillota</taxon>
        <taxon>Bacilli</taxon>
        <taxon>Bacillales</taxon>
        <taxon>Bacillaceae</taxon>
        <taxon>Bacillus</taxon>
    </lineage>
</organism>
<evidence type="ECO:0000313" key="3">
    <source>
        <dbReference type="Proteomes" id="UP000017805"/>
    </source>
</evidence>
<dbReference type="AlphaFoldDB" id="U5LFT9"/>
<accession>U5LFT9</accession>
<evidence type="ECO:0008006" key="4">
    <source>
        <dbReference type="Google" id="ProtNLM"/>
    </source>
</evidence>
<dbReference type="STRING" id="1367477.N288_22140"/>
<dbReference type="RefSeq" id="WP_009792962.1">
    <property type="nucleotide sequence ID" value="NC_022524.1"/>
</dbReference>
<dbReference type="KEGG" id="bif:N288_22140"/>
<keyword evidence="1" id="KW-0472">Membrane</keyword>
<gene>
    <name evidence="2" type="ORF">N288_22140</name>
</gene>
<keyword evidence="1" id="KW-1133">Transmembrane helix</keyword>
<protein>
    <recommendedName>
        <fullName evidence="4">Yip1 domain-containing protein</fullName>
    </recommendedName>
</protein>
<feature type="transmembrane region" description="Helical" evidence="1">
    <location>
        <begin position="82"/>
        <end position="101"/>
    </location>
</feature>
<keyword evidence="1" id="KW-0812">Transmembrane</keyword>
<dbReference type="PATRIC" id="fig|1367477.3.peg.4419"/>
<dbReference type="OrthoDB" id="2455856at2"/>
<proteinExistence type="predicted"/>
<dbReference type="Proteomes" id="UP000017805">
    <property type="component" value="Chromosome"/>
</dbReference>
<reference evidence="2 3" key="1">
    <citation type="submission" date="2013-07" db="EMBL/GenBank/DDBJ databases">
        <title>Complete genome sequence of Bacillus infantis NRRL B-14911 that has potential to induce cardiac disease by antigenic mimicry.</title>
        <authorList>
            <person name="Massilamany C."/>
            <person name="Smith T.P.L."/>
            <person name="Loy J.D."/>
            <person name="Barletta R."/>
            <person name="Reddy J."/>
        </authorList>
    </citation>
    <scope>NUCLEOTIDE SEQUENCE [LARGE SCALE GENOMIC DNA]</scope>
    <source>
        <strain evidence="2 3">NRRL B-14911</strain>
    </source>
</reference>
<sequence length="220" mass="25109">MIYEVKLLMALRSPGISLYQLEKAEDFRGLRKRIWLLALLSSIIYAISSYFGIGTEFISKELSNLSAGEFEARKGLFVLGKIVWGLLYAAIYIFLPALYFWTLTDLEYKKLLVVQLFAFSILLIEKALLIPISLTWGITPSSSPFSLGILAQYATSNGLIVHFLGAITLFQVWIIYVQTYWIKKLTGRKGWVIFLIVLSLHIVFWILTALGTHIKMEKIF</sequence>
<feature type="transmembrane region" description="Helical" evidence="1">
    <location>
        <begin position="113"/>
        <end position="139"/>
    </location>
</feature>
<dbReference type="HOGENOM" id="CLU_104597_0_0_9"/>
<evidence type="ECO:0000313" key="2">
    <source>
        <dbReference type="EMBL" id="AGX06268.1"/>
    </source>
</evidence>
<feature type="transmembrane region" description="Helical" evidence="1">
    <location>
        <begin position="191"/>
        <end position="214"/>
    </location>
</feature>
<evidence type="ECO:0000256" key="1">
    <source>
        <dbReference type="SAM" id="Phobius"/>
    </source>
</evidence>
<dbReference type="EMBL" id="CP006643">
    <property type="protein sequence ID" value="AGX06268.1"/>
    <property type="molecule type" value="Genomic_DNA"/>
</dbReference>
<feature type="transmembrane region" description="Helical" evidence="1">
    <location>
        <begin position="34"/>
        <end position="53"/>
    </location>
</feature>
<feature type="transmembrane region" description="Helical" evidence="1">
    <location>
        <begin position="159"/>
        <end position="179"/>
    </location>
</feature>
<name>U5LFT9_9BACI</name>